<feature type="compositionally biased region" description="Basic residues" evidence="1">
    <location>
        <begin position="270"/>
        <end position="284"/>
    </location>
</feature>
<feature type="region of interest" description="Disordered" evidence="1">
    <location>
        <begin position="233"/>
        <end position="321"/>
    </location>
</feature>
<reference evidence="3" key="1">
    <citation type="submission" date="2014-11" db="EMBL/GenBank/DDBJ databases">
        <authorList>
            <person name="Otto D Thomas"/>
            <person name="Naeem Raeece"/>
        </authorList>
    </citation>
    <scope>NUCLEOTIDE SEQUENCE</scope>
</reference>
<organism evidence="3">
    <name type="scientific">Chromera velia CCMP2878</name>
    <dbReference type="NCBI Taxonomy" id="1169474"/>
    <lineage>
        <taxon>Eukaryota</taxon>
        <taxon>Sar</taxon>
        <taxon>Alveolata</taxon>
        <taxon>Colpodellida</taxon>
        <taxon>Chromeraceae</taxon>
        <taxon>Chromera</taxon>
    </lineage>
</organism>
<dbReference type="VEuPathDB" id="CryptoDB:Cvel_21914"/>
<evidence type="ECO:0000313" key="3">
    <source>
        <dbReference type="EMBL" id="CEM29226.1"/>
    </source>
</evidence>
<sequence length="321" mass="35857">MFMLFGPGAQCACLAGVVVAGSACLYCTYRQIMACPHPTEWQPLGDVCYAVGCHTHRKFNLVVEIHEADRMGKGKFQFEAELGRTNGTTEVMEKDGKINQALHLHCRWGLIKNEELAFLEIPVEPELTENQPPKAIGPKCATRIGSELCRRDFASVLPRPQEGAGRRFYSRALDGPVQKMNALGDKWQLAFYKNEADIANVERTIMFKQVDRDRDIWVDGMYDFIEQFREFKDDERDKKSAKKEKLEAKKQRQEAKASGNEADESDGGAIRKKATKKAGAKKKHNKEESGTEAATATGAGTPSESEALLSEAPKKRVTKKK</sequence>
<dbReference type="AlphaFoldDB" id="A0A0G4GHK9"/>
<feature type="domain" description="CERLI1-like PH" evidence="2">
    <location>
        <begin position="202"/>
        <end position="233"/>
    </location>
</feature>
<proteinExistence type="predicted"/>
<dbReference type="EMBL" id="CDMZ01001216">
    <property type="protein sequence ID" value="CEM29226.1"/>
    <property type="molecule type" value="Genomic_DNA"/>
</dbReference>
<dbReference type="PhylomeDB" id="A0A0G4GHK9"/>
<gene>
    <name evidence="3" type="ORF">Cvel_21914</name>
</gene>
<accession>A0A0G4GHK9</accession>
<feature type="compositionally biased region" description="Low complexity" evidence="1">
    <location>
        <begin position="291"/>
        <end position="305"/>
    </location>
</feature>
<dbReference type="InterPro" id="IPR056293">
    <property type="entry name" value="PH_CERLI1"/>
</dbReference>
<dbReference type="Pfam" id="PF23634">
    <property type="entry name" value="PH_CERLI1"/>
    <property type="match status" value="1"/>
</dbReference>
<protein>
    <recommendedName>
        <fullName evidence="2">CERLI1-like PH domain-containing protein</fullName>
    </recommendedName>
</protein>
<evidence type="ECO:0000256" key="1">
    <source>
        <dbReference type="SAM" id="MobiDB-lite"/>
    </source>
</evidence>
<evidence type="ECO:0000259" key="2">
    <source>
        <dbReference type="Pfam" id="PF23634"/>
    </source>
</evidence>
<feature type="compositionally biased region" description="Basic and acidic residues" evidence="1">
    <location>
        <begin position="233"/>
        <end position="255"/>
    </location>
</feature>
<name>A0A0G4GHK9_9ALVE</name>